<dbReference type="OrthoDB" id="10336032at2759"/>
<dbReference type="Proteomes" id="UP000799049">
    <property type="component" value="Unassembled WGS sequence"/>
</dbReference>
<evidence type="ECO:0000313" key="3">
    <source>
        <dbReference type="Proteomes" id="UP000799049"/>
    </source>
</evidence>
<protein>
    <submittedName>
        <fullName evidence="2">Type II secretion system (T2SS)-related protein GspEL1</fullName>
    </submittedName>
</protein>
<dbReference type="AlphaFoldDB" id="A0A8K0AI30"/>
<dbReference type="InterPro" id="IPR027417">
    <property type="entry name" value="P-loop_NTPase"/>
</dbReference>
<dbReference type="EMBL" id="VRVR01000008">
    <property type="protein sequence ID" value="KAF0852954.1"/>
    <property type="molecule type" value="Genomic_DNA"/>
</dbReference>
<comment type="caution">
    <text evidence="2">The sequence shown here is derived from an EMBL/GenBank/DDBJ whole genome shotgun (WGS) entry which is preliminary data.</text>
</comment>
<keyword evidence="3" id="KW-1185">Reference proteome</keyword>
<accession>A0A8K0AI30</accession>
<organism evidence="2 3">
    <name type="scientific">Andalucia godoyi</name>
    <name type="common">Flagellate</name>
    <dbReference type="NCBI Taxonomy" id="505711"/>
    <lineage>
        <taxon>Eukaryota</taxon>
        <taxon>Discoba</taxon>
        <taxon>Jakobida</taxon>
        <taxon>Andalucina</taxon>
        <taxon>Andaluciidae</taxon>
        <taxon>Andalucia</taxon>
    </lineage>
</organism>
<sequence length="222" mass="24043">MSSDVGSNVNADPSLRRVSALARHLAPRVLSVSQVLPSFLEHLRREAGSAALPRQSPPEFTPSRIAYISPHESLSSETLQAGVVLVAHPRPDVRKAFIDRLCQAAVERSLLVYAISPEGSNTVSVPGVFRLMTHATLSRRAILSALLRHGAHVLVFGLVSTRDDVSLLMEAAYTGYHTVAEVFGESPQDVLARLETIGVDATMLPKSLRVIVPVHGDQDMKE</sequence>
<evidence type="ECO:0000259" key="1">
    <source>
        <dbReference type="Pfam" id="PF00437"/>
    </source>
</evidence>
<name>A0A8K0AI30_ANDGO</name>
<dbReference type="Gene3D" id="3.40.50.300">
    <property type="entry name" value="P-loop containing nucleotide triphosphate hydrolases"/>
    <property type="match status" value="1"/>
</dbReference>
<gene>
    <name evidence="2" type="ORF">ANDGO_07158</name>
</gene>
<evidence type="ECO:0000313" key="2">
    <source>
        <dbReference type="EMBL" id="KAF0852954.1"/>
    </source>
</evidence>
<feature type="domain" description="Bacterial type II secretion system protein E" evidence="1">
    <location>
        <begin position="128"/>
        <end position="212"/>
    </location>
</feature>
<proteinExistence type="predicted"/>
<reference evidence="2" key="1">
    <citation type="submission" date="2019-09" db="EMBL/GenBank/DDBJ databases">
        <title>The Mitochondrial Proteome of the Jakobid, Andalucia godoyi, a Protist With the Most Gene-Rich and Bacteria-Like Mitochondrial Genome.</title>
        <authorList>
            <person name="Gray M.W."/>
            <person name="Burger G."/>
            <person name="Derelle R."/>
            <person name="Klimes V."/>
            <person name="Leger M."/>
            <person name="Sarrasin M."/>
            <person name="Vlcek C."/>
            <person name="Roger A.J."/>
            <person name="Elias M."/>
            <person name="Lang B.F."/>
        </authorList>
    </citation>
    <scope>NUCLEOTIDE SEQUENCE</scope>
    <source>
        <strain evidence="2">And28</strain>
    </source>
</reference>
<dbReference type="InterPro" id="IPR001482">
    <property type="entry name" value="T2SS/T4SS_dom"/>
</dbReference>
<dbReference type="Pfam" id="PF00437">
    <property type="entry name" value="T2SSE"/>
    <property type="match status" value="1"/>
</dbReference>